<dbReference type="AlphaFoldDB" id="A0A1J1J0H8"/>
<dbReference type="EMBL" id="CVRI01000063">
    <property type="protein sequence ID" value="CRL04345.1"/>
    <property type="molecule type" value="Genomic_DNA"/>
</dbReference>
<name>A0A1J1J0H8_9DIPT</name>
<keyword evidence="2" id="KW-1185">Reference proteome</keyword>
<proteinExistence type="predicted"/>
<evidence type="ECO:0000313" key="2">
    <source>
        <dbReference type="Proteomes" id="UP000183832"/>
    </source>
</evidence>
<sequence length="73" mass="8406">MFERTNKKKKIDKNAKTKFERDKADQAFLLCTRLLLKDQSETLGFILLRESSSSSNVLGFLHPHLLQAKITNV</sequence>
<protein>
    <submittedName>
        <fullName evidence="1">CLUMA_CG017438, isoform A</fullName>
    </submittedName>
</protein>
<reference evidence="1 2" key="1">
    <citation type="submission" date="2015-04" db="EMBL/GenBank/DDBJ databases">
        <authorList>
            <person name="Syromyatnikov M.Y."/>
            <person name="Popov V.N."/>
        </authorList>
    </citation>
    <scope>NUCLEOTIDE SEQUENCE [LARGE SCALE GENOMIC DNA]</scope>
</reference>
<gene>
    <name evidence="1" type="ORF">CLUMA_CG017438</name>
</gene>
<evidence type="ECO:0000313" key="1">
    <source>
        <dbReference type="EMBL" id="CRL04345.1"/>
    </source>
</evidence>
<accession>A0A1J1J0H8</accession>
<dbReference type="Proteomes" id="UP000183832">
    <property type="component" value="Unassembled WGS sequence"/>
</dbReference>
<organism evidence="1 2">
    <name type="scientific">Clunio marinus</name>
    <dbReference type="NCBI Taxonomy" id="568069"/>
    <lineage>
        <taxon>Eukaryota</taxon>
        <taxon>Metazoa</taxon>
        <taxon>Ecdysozoa</taxon>
        <taxon>Arthropoda</taxon>
        <taxon>Hexapoda</taxon>
        <taxon>Insecta</taxon>
        <taxon>Pterygota</taxon>
        <taxon>Neoptera</taxon>
        <taxon>Endopterygota</taxon>
        <taxon>Diptera</taxon>
        <taxon>Nematocera</taxon>
        <taxon>Chironomoidea</taxon>
        <taxon>Chironomidae</taxon>
        <taxon>Clunio</taxon>
    </lineage>
</organism>